<keyword evidence="2" id="KW-0812">Transmembrane</keyword>
<proteinExistence type="predicted"/>
<dbReference type="InterPro" id="IPR018060">
    <property type="entry name" value="HTH_AraC"/>
</dbReference>
<evidence type="ECO:0000313" key="4">
    <source>
        <dbReference type="EMBL" id="WGF91247.1"/>
    </source>
</evidence>
<dbReference type="Proteomes" id="UP001238523">
    <property type="component" value="Chromosome"/>
</dbReference>
<keyword evidence="1" id="KW-0238">DNA-binding</keyword>
<feature type="domain" description="HTH araC/xylS-type" evidence="3">
    <location>
        <begin position="384"/>
        <end position="489"/>
    </location>
</feature>
<evidence type="ECO:0000256" key="2">
    <source>
        <dbReference type="SAM" id="Phobius"/>
    </source>
</evidence>
<evidence type="ECO:0000313" key="5">
    <source>
        <dbReference type="Proteomes" id="UP001238523"/>
    </source>
</evidence>
<feature type="transmembrane region" description="Helical" evidence="2">
    <location>
        <begin position="316"/>
        <end position="337"/>
    </location>
</feature>
<evidence type="ECO:0000259" key="3">
    <source>
        <dbReference type="PROSITE" id="PS01124"/>
    </source>
</evidence>
<gene>
    <name evidence="4" type="ORF">QCQ61_08440</name>
</gene>
<keyword evidence="2" id="KW-1133">Transmembrane helix</keyword>
<sequence>MSISQEDNINQLLTQAENTIYANPQEAIRIVEYINTKTDNPAQRLHASYLLTTSYYIQGTLDKALEVGLKALHDNTQELSINNVKLYALLIKILKELELNKLATRYTTAAIKASNSLTDSAIQEWLQGKILQYNTVSDSAEATQKTFQRLYKSKAYLTKFTGPFQTSQIGNINLDIAALQLREFQLDSVSYYLDEAYTESKKYNPENYLEMKSLQLFGNYLFLQKQHTAAIDSLQVALRIAEKFTHLQEQISISEAIADNYLALNDLENFKNQNAKTQLLNSAQTDVENDAVNIAFNFSSTNEAEKLATAQKSLRWNVLFFSALLIMVLLLWGYLAFRYRIKAKQYENYIEYFEKKQKPAAITPPKEEVVKHSTVPKETEEKILEKLNTFENSIEFTKQDMSLSLLALQFETNTKYLSEVVNFHKQKNFNAYINELRINYIIEKLKKDPAYLQYKISYLAQDSGFTSHSLFATVFKSVTGIPPTAFITILKDKKERIGTKQSKN</sequence>
<keyword evidence="5" id="KW-1185">Reference proteome</keyword>
<dbReference type="EMBL" id="CP122379">
    <property type="protein sequence ID" value="WGF91247.1"/>
    <property type="molecule type" value="Genomic_DNA"/>
</dbReference>
<dbReference type="PANTHER" id="PTHR43280:SF34">
    <property type="entry name" value="ARAC-FAMILY TRANSCRIPTIONAL REGULATOR"/>
    <property type="match status" value="1"/>
</dbReference>
<name>A0ABY8KQG7_9FLAO</name>
<evidence type="ECO:0000256" key="1">
    <source>
        <dbReference type="ARBA" id="ARBA00023125"/>
    </source>
</evidence>
<keyword evidence="2" id="KW-0472">Membrane</keyword>
<dbReference type="RefSeq" id="WP_279447197.1">
    <property type="nucleotide sequence ID" value="NZ_CP122379.1"/>
</dbReference>
<dbReference type="SMART" id="SM00342">
    <property type="entry name" value="HTH_ARAC"/>
    <property type="match status" value="1"/>
</dbReference>
<dbReference type="Gene3D" id="1.10.10.60">
    <property type="entry name" value="Homeodomain-like"/>
    <property type="match status" value="1"/>
</dbReference>
<reference evidence="4 5" key="1">
    <citation type="submission" date="2023-04" db="EMBL/GenBank/DDBJ databases">
        <title>Taxonomic identification of the Arctic strain Aequorivita sp. nov. and transcriptomic analysis in response to temperature stress.</title>
        <authorList>
            <person name="Liu W."/>
            <person name="Cong B."/>
            <person name="Lin J."/>
        </authorList>
    </citation>
    <scope>NUCLEOTIDE SEQUENCE [LARGE SCALE GENOMIC DNA]</scope>
    <source>
        <strain evidence="4 5">Ant34-E75</strain>
    </source>
</reference>
<protein>
    <submittedName>
        <fullName evidence="4">Helix-turn-helix domain-containing protein</fullName>
    </submittedName>
</protein>
<dbReference type="Pfam" id="PF12833">
    <property type="entry name" value="HTH_18"/>
    <property type="match status" value="1"/>
</dbReference>
<dbReference type="PROSITE" id="PS01124">
    <property type="entry name" value="HTH_ARAC_FAMILY_2"/>
    <property type="match status" value="1"/>
</dbReference>
<dbReference type="PANTHER" id="PTHR43280">
    <property type="entry name" value="ARAC-FAMILY TRANSCRIPTIONAL REGULATOR"/>
    <property type="match status" value="1"/>
</dbReference>
<organism evidence="4 5">
    <name type="scientific">Aequorivita marisscotiae</name>
    <dbReference type="NCBI Taxonomy" id="3040348"/>
    <lineage>
        <taxon>Bacteria</taxon>
        <taxon>Pseudomonadati</taxon>
        <taxon>Bacteroidota</taxon>
        <taxon>Flavobacteriia</taxon>
        <taxon>Flavobacteriales</taxon>
        <taxon>Flavobacteriaceae</taxon>
        <taxon>Aequorivita</taxon>
    </lineage>
</organism>
<accession>A0ABY8KQG7</accession>